<dbReference type="EMBL" id="CM023481">
    <property type="protein sequence ID" value="KAH6943983.1"/>
    <property type="molecule type" value="Genomic_DNA"/>
</dbReference>
<name>A0ACB7TCX1_HYAAI</name>
<accession>A0ACB7TCX1</accession>
<dbReference type="Proteomes" id="UP000821845">
    <property type="component" value="Chromosome 1"/>
</dbReference>
<sequence length="145" mass="15907">MDGKKTYGREERYAIGKKKAKRTQKEPMPQHSPYVCARCGRGRETRGDEEDEEELLSRNHFGKIPATASGERNDESRGDSEAHEPSPPYSGRRLGAERMRPGLDGGGSGSYRAKASSGALVSAEGRHRVPLLRQGNGGPRREGWG</sequence>
<comment type="caution">
    <text evidence="1">The sequence shown here is derived from an EMBL/GenBank/DDBJ whole genome shotgun (WGS) entry which is preliminary data.</text>
</comment>
<reference evidence="1" key="1">
    <citation type="submission" date="2020-05" db="EMBL/GenBank/DDBJ databases">
        <title>Large-scale comparative analyses of tick genomes elucidate their genetic diversity and vector capacities.</title>
        <authorList>
            <person name="Jia N."/>
            <person name="Wang J."/>
            <person name="Shi W."/>
            <person name="Du L."/>
            <person name="Sun Y."/>
            <person name="Zhan W."/>
            <person name="Jiang J."/>
            <person name="Wang Q."/>
            <person name="Zhang B."/>
            <person name="Ji P."/>
            <person name="Sakyi L.B."/>
            <person name="Cui X."/>
            <person name="Yuan T."/>
            <person name="Jiang B."/>
            <person name="Yang W."/>
            <person name="Lam T.T.-Y."/>
            <person name="Chang Q."/>
            <person name="Ding S."/>
            <person name="Wang X."/>
            <person name="Zhu J."/>
            <person name="Ruan X."/>
            <person name="Zhao L."/>
            <person name="Wei J."/>
            <person name="Que T."/>
            <person name="Du C."/>
            <person name="Cheng J."/>
            <person name="Dai P."/>
            <person name="Han X."/>
            <person name="Huang E."/>
            <person name="Gao Y."/>
            <person name="Liu J."/>
            <person name="Shao H."/>
            <person name="Ye R."/>
            <person name="Li L."/>
            <person name="Wei W."/>
            <person name="Wang X."/>
            <person name="Wang C."/>
            <person name="Yang T."/>
            <person name="Huo Q."/>
            <person name="Li W."/>
            <person name="Guo W."/>
            <person name="Chen H."/>
            <person name="Zhou L."/>
            <person name="Ni X."/>
            <person name="Tian J."/>
            <person name="Zhou Y."/>
            <person name="Sheng Y."/>
            <person name="Liu T."/>
            <person name="Pan Y."/>
            <person name="Xia L."/>
            <person name="Li J."/>
            <person name="Zhao F."/>
            <person name="Cao W."/>
        </authorList>
    </citation>
    <scope>NUCLEOTIDE SEQUENCE</scope>
    <source>
        <strain evidence="1">Hyas-2018</strain>
    </source>
</reference>
<organism evidence="1 2">
    <name type="scientific">Hyalomma asiaticum</name>
    <name type="common">Tick</name>
    <dbReference type="NCBI Taxonomy" id="266040"/>
    <lineage>
        <taxon>Eukaryota</taxon>
        <taxon>Metazoa</taxon>
        <taxon>Ecdysozoa</taxon>
        <taxon>Arthropoda</taxon>
        <taxon>Chelicerata</taxon>
        <taxon>Arachnida</taxon>
        <taxon>Acari</taxon>
        <taxon>Parasitiformes</taxon>
        <taxon>Ixodida</taxon>
        <taxon>Ixodoidea</taxon>
        <taxon>Ixodidae</taxon>
        <taxon>Hyalomminae</taxon>
        <taxon>Hyalomma</taxon>
    </lineage>
</organism>
<evidence type="ECO:0000313" key="2">
    <source>
        <dbReference type="Proteomes" id="UP000821845"/>
    </source>
</evidence>
<gene>
    <name evidence="1" type="ORF">HPB50_001092</name>
</gene>
<protein>
    <submittedName>
        <fullName evidence="1">Uncharacterized protein</fullName>
    </submittedName>
</protein>
<keyword evidence="2" id="KW-1185">Reference proteome</keyword>
<proteinExistence type="predicted"/>
<evidence type="ECO:0000313" key="1">
    <source>
        <dbReference type="EMBL" id="KAH6943983.1"/>
    </source>
</evidence>